<feature type="transmembrane region" description="Helical" evidence="2">
    <location>
        <begin position="677"/>
        <end position="703"/>
    </location>
</feature>
<feature type="transmembrane region" description="Helical" evidence="2">
    <location>
        <begin position="760"/>
        <end position="786"/>
    </location>
</feature>
<dbReference type="InterPro" id="IPR002528">
    <property type="entry name" value="MATE_fam"/>
</dbReference>
<dbReference type="GO" id="GO:0015297">
    <property type="term" value="F:antiporter activity"/>
    <property type="evidence" value="ECO:0007669"/>
    <property type="project" value="InterPro"/>
</dbReference>
<feature type="transmembrane region" description="Helical" evidence="2">
    <location>
        <begin position="574"/>
        <end position="595"/>
    </location>
</feature>
<dbReference type="EMBL" id="JNBS01002095">
    <property type="protein sequence ID" value="OQR95502.1"/>
    <property type="molecule type" value="Genomic_DNA"/>
</dbReference>
<evidence type="ECO:0000313" key="3">
    <source>
        <dbReference type="EMBL" id="OQR95502.1"/>
    </source>
</evidence>
<keyword evidence="2" id="KW-0812">Transmembrane</keyword>
<dbReference type="GO" id="GO:0016020">
    <property type="term" value="C:membrane"/>
    <property type="evidence" value="ECO:0007669"/>
    <property type="project" value="InterPro"/>
</dbReference>
<evidence type="ECO:0000256" key="1">
    <source>
        <dbReference type="ARBA" id="ARBA00010199"/>
    </source>
</evidence>
<evidence type="ECO:0000256" key="2">
    <source>
        <dbReference type="SAM" id="Phobius"/>
    </source>
</evidence>
<feature type="transmembrane region" description="Helical" evidence="2">
    <location>
        <begin position="175"/>
        <end position="198"/>
    </location>
</feature>
<gene>
    <name evidence="3" type="ORF">THRCLA_22133</name>
</gene>
<comment type="similarity">
    <text evidence="1">Belongs to the multi antimicrobial extrusion (MATE) (TC 2.A.66.1) family.</text>
</comment>
<comment type="caution">
    <text evidence="3">The sequence shown here is derived from an EMBL/GenBank/DDBJ whole genome shotgun (WGS) entry which is preliminary data.</text>
</comment>
<keyword evidence="4" id="KW-1185">Reference proteome</keyword>
<protein>
    <submittedName>
        <fullName evidence="3">Multidrug/Oligosaccharidyl-lipid/Polysaccharide (MOP) Flippase Superfamily</fullName>
    </submittedName>
</protein>
<evidence type="ECO:0000313" key="4">
    <source>
        <dbReference type="Proteomes" id="UP000243217"/>
    </source>
</evidence>
<feature type="transmembrane region" description="Helical" evidence="2">
    <location>
        <begin position="938"/>
        <end position="956"/>
    </location>
</feature>
<dbReference type="Pfam" id="PF01554">
    <property type="entry name" value="MatE"/>
    <property type="match status" value="4"/>
</dbReference>
<dbReference type="GO" id="GO:0042910">
    <property type="term" value="F:xenobiotic transmembrane transporter activity"/>
    <property type="evidence" value="ECO:0007669"/>
    <property type="project" value="InterPro"/>
</dbReference>
<name>A0A1V9ZC32_9STRA</name>
<reference evidence="3 4" key="1">
    <citation type="journal article" date="2014" name="Genome Biol. Evol.">
        <title>The secreted proteins of Achlya hypogyna and Thraustotheca clavata identify the ancestral oomycete secretome and reveal gene acquisitions by horizontal gene transfer.</title>
        <authorList>
            <person name="Misner I."/>
            <person name="Blouin N."/>
            <person name="Leonard G."/>
            <person name="Richards T.A."/>
            <person name="Lane C.E."/>
        </authorList>
    </citation>
    <scope>NUCLEOTIDE SEQUENCE [LARGE SCALE GENOMIC DNA]</scope>
    <source>
        <strain evidence="3 4">ATCC 34112</strain>
    </source>
</reference>
<feature type="transmembrane region" description="Helical" evidence="2">
    <location>
        <begin position="644"/>
        <end position="665"/>
    </location>
</feature>
<feature type="transmembrane region" description="Helical" evidence="2">
    <location>
        <begin position="433"/>
        <end position="454"/>
    </location>
</feature>
<feature type="transmembrane region" description="Helical" evidence="2">
    <location>
        <begin position="835"/>
        <end position="859"/>
    </location>
</feature>
<dbReference type="Proteomes" id="UP000243217">
    <property type="component" value="Unassembled WGS sequence"/>
</dbReference>
<feature type="transmembrane region" description="Helical" evidence="2">
    <location>
        <begin position="333"/>
        <end position="354"/>
    </location>
</feature>
<dbReference type="STRING" id="74557.A0A1V9ZC32"/>
<dbReference type="OrthoDB" id="65049at2759"/>
<organism evidence="3 4">
    <name type="scientific">Thraustotheca clavata</name>
    <dbReference type="NCBI Taxonomy" id="74557"/>
    <lineage>
        <taxon>Eukaryota</taxon>
        <taxon>Sar</taxon>
        <taxon>Stramenopiles</taxon>
        <taxon>Oomycota</taxon>
        <taxon>Saprolegniomycetes</taxon>
        <taxon>Saprolegniales</taxon>
        <taxon>Achlyaceae</taxon>
        <taxon>Thraustotheca</taxon>
    </lineage>
</organism>
<accession>A0A1V9ZC32</accession>
<feature type="transmembrane region" description="Helical" evidence="2">
    <location>
        <begin position="292"/>
        <end position="312"/>
    </location>
</feature>
<sequence length="1014" mass="110865">MQYILLISAHLLFKPTDVFNVKSELVPYISLASQMALANIARIALVSIDSAFLGHLGTNALAGSSLATLWTQVPLNCVWAMASALITLCGQAYGAKNFNLMGIWFQMALLLVSVLMIPVFIWYWTLDVVLRHATDDTTIITLGLRFARLLSFSIWPALLYVCMRQYLQAMNLVTPTTIIGTMAIFIAIGANSLLIYGAGSWHGIGFDGSALATVVACWFQPIALFLYAFAYKSYHKQAWGGWHWNAFTKQRWITFLHMALPLGLNDGLSTLANSCMSLIAAKLGAEILASNAILLTLWSLVWALFWGVACSTQVKVAHHLGAGHPKAARSSSNLGLVAIVFVSLSVATISYLGHNHILAIYTSDSILIAHCLSVLPLFILGFTLDALEITLTAVLEGMGQMPFVSGLAFVAMWCIQFPTSYLFAIVWGHGFAGLWYGICLTAAFKLFVLTIKYLTINWDLMAIHAMERVEATDDWTLQPTCAIASPANALLTTSSSQVGFHHSNPHQSHSAQRVPWFLPFEHRRDGAPATSCEEDRPFQMALANLARIALTSIDSAFLGHLGTDSLAASSLATIWTQVPLFAVWAMASALITLCGQAYGAKNYIMMGVWFQMSLIMVTLLMVPVFIWYWTLDVVLSRATDEQNIVALGVRFARLLSFSIWPMLGYACMRQYLQAMNIVAPTTIIGTIAIFLAIGANTVLIYGVGDWQGFGFDGSALATVCASWFQPFALFMYAFVYRGYHKQAWGGWKISAYTKDRWATFLRMAVPLGINDGLTTLANSCMSLIAAQLGPEILASNAILLTFWGMIWALFWGIGCSTQVKVANHLGAGHPKAAKASSLLGFATIAVTIVFVALFILLGRNYILQIYTSDDSLIEQCSRVLPLFAIAFTLDALEITMTAILDGMGQMPFVSGVAFVAMWGIQLPMSYLFAIVWGHGFAGLWYGIGLTAAFKLTVLSGKYATIDWDRMAQNAMAAMEVPEALDWTVHPQLAIASPANVVLSPTKSWSRTYSQVSDA</sequence>
<dbReference type="NCBIfam" id="TIGR00797">
    <property type="entry name" value="matE"/>
    <property type="match status" value="2"/>
</dbReference>
<feature type="transmembrane region" description="Helical" evidence="2">
    <location>
        <begin position="403"/>
        <end position="427"/>
    </location>
</feature>
<feature type="transmembrane region" description="Helical" evidence="2">
    <location>
        <begin position="715"/>
        <end position="739"/>
    </location>
</feature>
<feature type="transmembrane region" description="Helical" evidence="2">
    <location>
        <begin position="210"/>
        <end position="231"/>
    </location>
</feature>
<dbReference type="PANTHER" id="PTHR11206">
    <property type="entry name" value="MULTIDRUG RESISTANCE PROTEIN"/>
    <property type="match status" value="1"/>
</dbReference>
<keyword evidence="2" id="KW-0472">Membrane</keyword>
<feature type="transmembrane region" description="Helical" evidence="2">
    <location>
        <begin position="607"/>
        <end position="629"/>
    </location>
</feature>
<feature type="transmembrane region" description="Helical" evidence="2">
    <location>
        <begin position="107"/>
        <end position="126"/>
    </location>
</feature>
<feature type="transmembrane region" description="Helical" evidence="2">
    <location>
        <begin position="366"/>
        <end position="391"/>
    </location>
</feature>
<proteinExistence type="inferred from homology"/>
<feature type="transmembrane region" description="Helical" evidence="2">
    <location>
        <begin position="792"/>
        <end position="814"/>
    </location>
</feature>
<keyword evidence="2" id="KW-1133">Transmembrane helix</keyword>
<feature type="transmembrane region" description="Helical" evidence="2">
    <location>
        <begin position="25"/>
        <end position="45"/>
    </location>
</feature>
<dbReference type="AlphaFoldDB" id="A0A1V9ZC32"/>
<feature type="transmembrane region" description="Helical" evidence="2">
    <location>
        <begin position="146"/>
        <end position="163"/>
    </location>
</feature>